<proteinExistence type="predicted"/>
<evidence type="ECO:0000259" key="1">
    <source>
        <dbReference type="Pfam" id="PF01926"/>
    </source>
</evidence>
<dbReference type="AlphaFoldDB" id="A0AAU0UQA2"/>
<dbReference type="InterPro" id="IPR006073">
    <property type="entry name" value="GTP-bd"/>
</dbReference>
<evidence type="ECO:0000313" key="2">
    <source>
        <dbReference type="EMBL" id="WRO22370.1"/>
    </source>
</evidence>
<dbReference type="InterPro" id="IPR027417">
    <property type="entry name" value="P-loop_NTPase"/>
</dbReference>
<dbReference type="RefSeq" id="WP_366921783.1">
    <property type="nucleotide sequence ID" value="NZ_CP121694.1"/>
</dbReference>
<dbReference type="GO" id="GO:0005525">
    <property type="term" value="F:GTP binding"/>
    <property type="evidence" value="ECO:0007669"/>
    <property type="project" value="InterPro"/>
</dbReference>
<reference evidence="2 3" key="1">
    <citation type="submission" date="2023-04" db="EMBL/GenBank/DDBJ databases">
        <authorList>
            <person name="Hsu D."/>
        </authorList>
    </citation>
    <scope>NUCLEOTIDE SEQUENCE [LARGE SCALE GENOMIC DNA]</scope>
    <source>
        <strain evidence="2 3">MK1</strain>
    </source>
</reference>
<gene>
    <name evidence="2" type="ORF">MFMK1_002199</name>
</gene>
<dbReference type="Pfam" id="PF01926">
    <property type="entry name" value="MMR_HSR1"/>
    <property type="match status" value="1"/>
</dbReference>
<evidence type="ECO:0000313" key="3">
    <source>
        <dbReference type="Proteomes" id="UP001329915"/>
    </source>
</evidence>
<dbReference type="KEGG" id="dbc:MFMK1_002199"/>
<keyword evidence="3" id="KW-1185">Reference proteome</keyword>
<dbReference type="Proteomes" id="UP001329915">
    <property type="component" value="Chromosome"/>
</dbReference>
<dbReference type="Gene3D" id="3.40.50.300">
    <property type="entry name" value="P-loop containing nucleotide triphosphate hydrolases"/>
    <property type="match status" value="1"/>
</dbReference>
<feature type="domain" description="G" evidence="1">
    <location>
        <begin position="5"/>
        <end position="152"/>
    </location>
</feature>
<sequence>MTAKKILLAGRTNVGKSLLALTLTRFLGINTLPITWHNYPNKNQTYRFNFAIAKQKLVNAAEYHTQGLYDINIELSKLTKLQLVDTTALTDEVHPKKQLRQYMAMTIEAIQDCDCLIHIYDAEYYTDHPIADIDRSLMELETKGKYISVVNKIDTLKANVGVQRIQSLAGENSFLCSCTTGQGIVALRQELLKLLKV</sequence>
<name>A0AAU0UQA2_9FIRM</name>
<dbReference type="EMBL" id="CP121694">
    <property type="protein sequence ID" value="WRO22370.1"/>
    <property type="molecule type" value="Genomic_DNA"/>
</dbReference>
<accession>A0AAU0UQA2</accession>
<organism evidence="2 3">
    <name type="scientific">Metallumcola ferriviriculae</name>
    <dbReference type="NCBI Taxonomy" id="3039180"/>
    <lineage>
        <taxon>Bacteria</taxon>
        <taxon>Bacillati</taxon>
        <taxon>Bacillota</taxon>
        <taxon>Clostridia</taxon>
        <taxon>Neomoorellales</taxon>
        <taxon>Desulfitibacteraceae</taxon>
        <taxon>Metallumcola</taxon>
    </lineage>
</organism>
<dbReference type="SUPFAM" id="SSF52540">
    <property type="entry name" value="P-loop containing nucleoside triphosphate hydrolases"/>
    <property type="match status" value="1"/>
</dbReference>
<protein>
    <submittedName>
        <fullName evidence="2">50S ribosome-binding GTPase</fullName>
    </submittedName>
</protein>